<dbReference type="InterPro" id="IPR029058">
    <property type="entry name" value="AB_hydrolase_fold"/>
</dbReference>
<dbReference type="Gene3D" id="3.40.50.1820">
    <property type="entry name" value="alpha/beta hydrolase"/>
    <property type="match status" value="1"/>
</dbReference>
<evidence type="ECO:0000313" key="9">
    <source>
        <dbReference type="EMBL" id="KAF0327495.1"/>
    </source>
</evidence>
<reference evidence="9 10" key="1">
    <citation type="submission" date="2019-12" db="EMBL/GenBank/DDBJ databases">
        <title>A genome sequence resource for the geographically widespread anthracnose pathogen Colletotrichum asianum.</title>
        <authorList>
            <person name="Meng Y."/>
        </authorList>
    </citation>
    <scope>NUCLEOTIDE SEQUENCE [LARGE SCALE GENOMIC DNA]</scope>
    <source>
        <strain evidence="9 10">ICMP 18580</strain>
    </source>
</reference>
<feature type="chain" id="PRO_5034945653" description="Carboxylic ester hydrolase" evidence="8">
    <location>
        <begin position="24"/>
        <end position="543"/>
    </location>
</feature>
<evidence type="ECO:0000313" key="10">
    <source>
        <dbReference type="Proteomes" id="UP000434172"/>
    </source>
</evidence>
<keyword evidence="7" id="KW-1015">Disulfide bond</keyword>
<evidence type="ECO:0000256" key="6">
    <source>
        <dbReference type="ARBA" id="ARBA00022837"/>
    </source>
</evidence>
<dbReference type="GO" id="GO:0046872">
    <property type="term" value="F:metal ion binding"/>
    <property type="evidence" value="ECO:0007669"/>
    <property type="project" value="UniProtKB-KW"/>
</dbReference>
<proteinExistence type="inferred from homology"/>
<keyword evidence="10" id="KW-1185">Reference proteome</keyword>
<keyword evidence="3" id="KW-0479">Metal-binding</keyword>
<keyword evidence="4 8" id="KW-0732">Signal</keyword>
<dbReference type="EC" id="3.1.1.-" evidence="8"/>
<dbReference type="GO" id="GO:0030600">
    <property type="term" value="F:feruloyl esterase activity"/>
    <property type="evidence" value="ECO:0007669"/>
    <property type="project" value="UniProtKB-ARBA"/>
</dbReference>
<evidence type="ECO:0000256" key="3">
    <source>
        <dbReference type="ARBA" id="ARBA00022723"/>
    </source>
</evidence>
<accession>A0A8H3WJN1</accession>
<evidence type="ECO:0000256" key="8">
    <source>
        <dbReference type="RuleBase" id="RU361238"/>
    </source>
</evidence>
<keyword evidence="6" id="KW-0106">Calcium</keyword>
<evidence type="ECO:0000256" key="5">
    <source>
        <dbReference type="ARBA" id="ARBA00022801"/>
    </source>
</evidence>
<sequence>MIMAARSARTLSVLGAATAVAAAANSSACTSATFASLTLSNIEIISLNVSALRNQSLASGQDAGTGVGVGIISAPTGETASGVDLCQIAIQYTHPGQNDNVNTYIGLPLDAANWNSRFMMGGGGGWVAGGSGVIIGPVASGYSSSSTDGGHNSTTTTAEWGLVSEGNTNWPALNDFASVALDEAAKLGKAATQMYYGKDPTYSYWNGCSTGGRQGHMMAQRFPEHFDGILASASAFNWQKFQSASMYPAFLAELLDVIPPSCVLNAFTDAAIEACDELDGVKDSIISLPGSCNFNASSLIGQTVACTNPNATITIDEKTAQFVNGFWEGPRSAEGVFQWYGYTQDAPLTAVFSPTCTSVDNCTYTPFSATNDWFGVFLERNSTWSIESSGITQERFDRLHRISVDEYTSSIGTDNVDLTDLKKRGTKMITWHGMQDPLIPYNGTVDYYERVKAWDANVEDYYRFFPAPGVSHCGGGAGFDPSDYVFDALRAWVENGTAPETLTGQGTAVGNPSETRTVNLCMYPKVLTFTGTDPDDAASYECI</sequence>
<evidence type="ECO:0000256" key="7">
    <source>
        <dbReference type="ARBA" id="ARBA00023157"/>
    </source>
</evidence>
<name>A0A8H3WJN1_9PEZI</name>
<feature type="signal peptide" evidence="8">
    <location>
        <begin position="1"/>
        <end position="23"/>
    </location>
</feature>
<evidence type="ECO:0000256" key="1">
    <source>
        <dbReference type="ARBA" id="ARBA00006249"/>
    </source>
</evidence>
<keyword evidence="2" id="KW-0719">Serine esterase</keyword>
<comment type="caution">
    <text evidence="9">The sequence shown here is derived from an EMBL/GenBank/DDBJ whole genome shotgun (WGS) entry which is preliminary data.</text>
</comment>
<dbReference type="AlphaFoldDB" id="A0A8H3WJN1"/>
<evidence type="ECO:0000256" key="4">
    <source>
        <dbReference type="ARBA" id="ARBA00022729"/>
    </source>
</evidence>
<dbReference type="EMBL" id="WOWK01000023">
    <property type="protein sequence ID" value="KAF0327495.1"/>
    <property type="molecule type" value="Genomic_DNA"/>
</dbReference>
<organism evidence="9 10">
    <name type="scientific">Colletotrichum asianum</name>
    <dbReference type="NCBI Taxonomy" id="702518"/>
    <lineage>
        <taxon>Eukaryota</taxon>
        <taxon>Fungi</taxon>
        <taxon>Dikarya</taxon>
        <taxon>Ascomycota</taxon>
        <taxon>Pezizomycotina</taxon>
        <taxon>Sordariomycetes</taxon>
        <taxon>Hypocreomycetidae</taxon>
        <taxon>Glomerellales</taxon>
        <taxon>Glomerellaceae</taxon>
        <taxon>Colletotrichum</taxon>
        <taxon>Colletotrichum gloeosporioides species complex</taxon>
    </lineage>
</organism>
<dbReference type="OrthoDB" id="3039123at2759"/>
<evidence type="ECO:0000256" key="2">
    <source>
        <dbReference type="ARBA" id="ARBA00022487"/>
    </source>
</evidence>
<dbReference type="SUPFAM" id="SSF53474">
    <property type="entry name" value="alpha/beta-Hydrolases"/>
    <property type="match status" value="1"/>
</dbReference>
<dbReference type="PANTHER" id="PTHR33938">
    <property type="entry name" value="FERULOYL ESTERASE B-RELATED"/>
    <property type="match status" value="1"/>
</dbReference>
<dbReference type="InterPro" id="IPR011118">
    <property type="entry name" value="Tannase/feruloyl_esterase"/>
</dbReference>
<dbReference type="Proteomes" id="UP000434172">
    <property type="component" value="Unassembled WGS sequence"/>
</dbReference>
<protein>
    <recommendedName>
        <fullName evidence="8">Carboxylic ester hydrolase</fullName>
        <ecNumber evidence="8">3.1.1.-</ecNumber>
    </recommendedName>
</protein>
<gene>
    <name evidence="9" type="ORF">GQ607_005356</name>
</gene>
<dbReference type="PANTHER" id="PTHR33938:SF8">
    <property type="entry name" value="CARBOXYLIC ESTER HYDROLASE"/>
    <property type="match status" value="1"/>
</dbReference>
<keyword evidence="5 8" id="KW-0378">Hydrolase</keyword>
<dbReference type="Pfam" id="PF07519">
    <property type="entry name" value="Tannase"/>
    <property type="match status" value="1"/>
</dbReference>
<comment type="similarity">
    <text evidence="1 8">Belongs to the tannase family.</text>
</comment>